<keyword evidence="5" id="KW-1185">Reference proteome</keyword>
<name>A0A8J7VWA7_9GAMM</name>
<comment type="caution">
    <text evidence="3">The sequence shown here is derived from an EMBL/GenBank/DDBJ whole genome shotgun (WGS) entry which is preliminary data.</text>
</comment>
<evidence type="ECO:0000313" key="3">
    <source>
        <dbReference type="EMBL" id="MBR0562878.1"/>
    </source>
</evidence>
<sequence length="196" mass="22293">MSDELEPKVVRLPVPSRESRPEPPVAPDAIRQQRLRDEIEAMLESSLTDGEEKLPSSPPEPEWLPVVHSEPVTPPTPVPDTPPSSHRNAIECPQCDRWTWRATETCRWCGYHLFAHYERVEQERRDHHAAYLRERSERMRQRMAMWALGSFIAGFVLIGNSDRLPESLHQEGIGLGFLLLIGGGLVLKSMSDSRPS</sequence>
<organism evidence="3">
    <name type="scientific">Coralloluteibacterium stylophorae</name>
    <dbReference type="NCBI Taxonomy" id="1776034"/>
    <lineage>
        <taxon>Bacteria</taxon>
        <taxon>Pseudomonadati</taxon>
        <taxon>Pseudomonadota</taxon>
        <taxon>Gammaproteobacteria</taxon>
        <taxon>Lysobacterales</taxon>
        <taxon>Lysobacteraceae</taxon>
        <taxon>Coralloluteibacterium</taxon>
    </lineage>
</organism>
<reference evidence="3" key="2">
    <citation type="submission" date="2021-04" db="EMBL/GenBank/DDBJ databases">
        <authorList>
            <person name="Karlyshev A.V."/>
        </authorList>
    </citation>
    <scope>NUCLEOTIDE SEQUENCE</scope>
    <source>
        <strain evidence="3">LMG 29479</strain>
    </source>
</reference>
<reference evidence="4 5" key="1">
    <citation type="journal article" date="2021" name="Microbiol. Resour. Announc.">
        <title>Draft Genome Sequence of Coralloluteibacterium stylophorae LMG 29479T.</title>
        <authorList>
            <person name="Karlyshev A.V."/>
            <person name="Kudryashova E.B."/>
            <person name="Ariskina E.V."/>
            <person name="Conroy A.P."/>
            <person name="Abidueva E.Y."/>
        </authorList>
    </citation>
    <scope>NUCLEOTIDE SEQUENCE [LARGE SCALE GENOMIC DNA]</scope>
    <source>
        <strain evidence="4 5">LMG 29479</strain>
    </source>
</reference>
<feature type="compositionally biased region" description="Pro residues" evidence="1">
    <location>
        <begin position="72"/>
        <end position="82"/>
    </location>
</feature>
<evidence type="ECO:0000313" key="5">
    <source>
        <dbReference type="Proteomes" id="UP000675747"/>
    </source>
</evidence>
<proteinExistence type="predicted"/>
<keyword evidence="2" id="KW-1133">Transmembrane helix</keyword>
<keyword evidence="2" id="KW-0812">Transmembrane</keyword>
<dbReference type="Proteomes" id="UP000675747">
    <property type="component" value="Unassembled WGS sequence"/>
</dbReference>
<evidence type="ECO:0000256" key="1">
    <source>
        <dbReference type="SAM" id="MobiDB-lite"/>
    </source>
</evidence>
<evidence type="ECO:0000313" key="4">
    <source>
        <dbReference type="EMBL" id="MBS7457926.1"/>
    </source>
</evidence>
<dbReference type="EMBL" id="JAGQFT020000008">
    <property type="protein sequence ID" value="MBS7457926.1"/>
    <property type="molecule type" value="Genomic_DNA"/>
</dbReference>
<dbReference type="AlphaFoldDB" id="A0A8J7VWA7"/>
<protein>
    <submittedName>
        <fullName evidence="3">Uncharacterized protein</fullName>
    </submittedName>
</protein>
<keyword evidence="2" id="KW-0472">Membrane</keyword>
<feature type="region of interest" description="Disordered" evidence="1">
    <location>
        <begin position="1"/>
        <end position="88"/>
    </location>
</feature>
<gene>
    <name evidence="4" type="ORF">KB893_012375</name>
    <name evidence="3" type="ORF">KB893_10175</name>
</gene>
<accession>A0A8J7VWA7</accession>
<evidence type="ECO:0000256" key="2">
    <source>
        <dbReference type="SAM" id="Phobius"/>
    </source>
</evidence>
<feature type="transmembrane region" description="Helical" evidence="2">
    <location>
        <begin position="172"/>
        <end position="190"/>
    </location>
</feature>
<dbReference type="EMBL" id="JAGQFT010000080">
    <property type="protein sequence ID" value="MBR0562878.1"/>
    <property type="molecule type" value="Genomic_DNA"/>
</dbReference>
<feature type="transmembrane region" description="Helical" evidence="2">
    <location>
        <begin position="143"/>
        <end position="160"/>
    </location>
</feature>
<dbReference type="RefSeq" id="WP_211926799.1">
    <property type="nucleotide sequence ID" value="NZ_JAGQFT020000008.1"/>
</dbReference>